<dbReference type="PANTHER" id="PTHR21016:SF1">
    <property type="entry name" value="TM2 DOMAIN-CONTAINING PROTEIN 1"/>
    <property type="match status" value="1"/>
</dbReference>
<reference evidence="11 12" key="1">
    <citation type="submission" date="2024-01" db="EMBL/GenBank/DDBJ databases">
        <title>The genome of the rayed Mediterranean limpet Patella caerulea (Linnaeus, 1758).</title>
        <authorList>
            <person name="Anh-Thu Weber A."/>
            <person name="Halstead-Nussloch G."/>
        </authorList>
    </citation>
    <scope>NUCLEOTIDE SEQUENCE [LARGE SCALE GENOMIC DNA]</scope>
    <source>
        <strain evidence="11">AATW-2023a</strain>
        <tissue evidence="11">Whole specimen</tissue>
    </source>
</reference>
<keyword evidence="5 8" id="KW-1133">Transmembrane helix</keyword>
<evidence type="ECO:0000256" key="7">
    <source>
        <dbReference type="ARBA" id="ARBA00023180"/>
    </source>
</evidence>
<feature type="transmembrane region" description="Helical" evidence="8">
    <location>
        <begin position="95"/>
        <end position="116"/>
    </location>
</feature>
<feature type="chain" id="PRO_5042847786" description="TM2 domain-containing protein" evidence="9">
    <location>
        <begin position="24"/>
        <end position="189"/>
    </location>
</feature>
<keyword evidence="7" id="KW-0325">Glycoprotein</keyword>
<accession>A0AAN8JU20</accession>
<sequence>MANLFNTQWFVLIVLVLVKLTESVDEPEIDCKDLLMGQYLCDDPKIDPETQQARNCSQETRTVQVACRPAPKIVCSGQTHNGTTIGFYKNVPCKWVNGASFETALLLSVFLGMFGIDRFYLGYPAIGLVKFGTLGFMFLGQLVDILLIATQMLGPADGSNYLIDYFGAVLSRVVVDNTTYIKPQQYDGY</sequence>
<dbReference type="EMBL" id="JAZGQO010000008">
    <property type="protein sequence ID" value="KAK6180008.1"/>
    <property type="molecule type" value="Genomic_DNA"/>
</dbReference>
<organism evidence="11 12">
    <name type="scientific">Patella caerulea</name>
    <name type="common">Rayed Mediterranean limpet</name>
    <dbReference type="NCBI Taxonomy" id="87958"/>
    <lineage>
        <taxon>Eukaryota</taxon>
        <taxon>Metazoa</taxon>
        <taxon>Spiralia</taxon>
        <taxon>Lophotrochozoa</taxon>
        <taxon>Mollusca</taxon>
        <taxon>Gastropoda</taxon>
        <taxon>Patellogastropoda</taxon>
        <taxon>Patelloidea</taxon>
        <taxon>Patellidae</taxon>
        <taxon>Patella</taxon>
    </lineage>
</organism>
<feature type="signal peptide" evidence="9">
    <location>
        <begin position="1"/>
        <end position="23"/>
    </location>
</feature>
<evidence type="ECO:0000313" key="12">
    <source>
        <dbReference type="Proteomes" id="UP001347796"/>
    </source>
</evidence>
<keyword evidence="12" id="KW-1185">Reference proteome</keyword>
<keyword evidence="4 9" id="KW-0732">Signal</keyword>
<gene>
    <name evidence="11" type="ORF">SNE40_012233</name>
</gene>
<comment type="similarity">
    <text evidence="2">Belongs to the TM2 family.</text>
</comment>
<dbReference type="AlphaFoldDB" id="A0AAN8JU20"/>
<evidence type="ECO:0000313" key="11">
    <source>
        <dbReference type="EMBL" id="KAK6180008.1"/>
    </source>
</evidence>
<dbReference type="InterPro" id="IPR050932">
    <property type="entry name" value="TM2D1-3-like"/>
</dbReference>
<feature type="domain" description="TM2" evidence="10">
    <location>
        <begin position="100"/>
        <end position="145"/>
    </location>
</feature>
<comment type="caution">
    <text evidence="11">The sequence shown here is derived from an EMBL/GenBank/DDBJ whole genome shotgun (WGS) entry which is preliminary data.</text>
</comment>
<dbReference type="Proteomes" id="UP001347796">
    <property type="component" value="Unassembled WGS sequence"/>
</dbReference>
<keyword evidence="3 8" id="KW-0812">Transmembrane</keyword>
<evidence type="ECO:0000256" key="4">
    <source>
        <dbReference type="ARBA" id="ARBA00022729"/>
    </source>
</evidence>
<evidence type="ECO:0000259" key="10">
    <source>
        <dbReference type="Pfam" id="PF05154"/>
    </source>
</evidence>
<evidence type="ECO:0000256" key="1">
    <source>
        <dbReference type="ARBA" id="ARBA00004141"/>
    </source>
</evidence>
<evidence type="ECO:0000256" key="3">
    <source>
        <dbReference type="ARBA" id="ARBA00022692"/>
    </source>
</evidence>
<evidence type="ECO:0000256" key="6">
    <source>
        <dbReference type="ARBA" id="ARBA00023136"/>
    </source>
</evidence>
<evidence type="ECO:0000256" key="8">
    <source>
        <dbReference type="SAM" id="Phobius"/>
    </source>
</evidence>
<evidence type="ECO:0000256" key="5">
    <source>
        <dbReference type="ARBA" id="ARBA00022989"/>
    </source>
</evidence>
<comment type="subcellular location">
    <subcellularLocation>
        <location evidence="1">Membrane</location>
        <topology evidence="1">Multi-pass membrane protein</topology>
    </subcellularLocation>
</comment>
<feature type="transmembrane region" description="Helical" evidence="8">
    <location>
        <begin position="128"/>
        <end position="149"/>
    </location>
</feature>
<protein>
    <recommendedName>
        <fullName evidence="10">TM2 domain-containing protein</fullName>
    </recommendedName>
</protein>
<evidence type="ECO:0000256" key="9">
    <source>
        <dbReference type="SAM" id="SignalP"/>
    </source>
</evidence>
<dbReference type="InterPro" id="IPR007829">
    <property type="entry name" value="TM2"/>
</dbReference>
<keyword evidence="6 8" id="KW-0472">Membrane</keyword>
<dbReference type="PANTHER" id="PTHR21016">
    <property type="entry name" value="BETA-AMYLOID BINDING PROTEIN-RELATED"/>
    <property type="match status" value="1"/>
</dbReference>
<name>A0AAN8JU20_PATCE</name>
<proteinExistence type="inferred from homology"/>
<dbReference type="GO" id="GO:0016020">
    <property type="term" value="C:membrane"/>
    <property type="evidence" value="ECO:0007669"/>
    <property type="project" value="UniProtKB-SubCell"/>
</dbReference>
<dbReference type="Pfam" id="PF05154">
    <property type="entry name" value="TM2"/>
    <property type="match status" value="1"/>
</dbReference>
<evidence type="ECO:0000256" key="2">
    <source>
        <dbReference type="ARBA" id="ARBA00008284"/>
    </source>
</evidence>